<evidence type="ECO:0000313" key="2">
    <source>
        <dbReference type="EMBL" id="KAJ5072307.1"/>
    </source>
</evidence>
<accession>A0A9Q0LGA4</accession>
<comment type="caution">
    <text evidence="2">The sequence shown here is derived from an EMBL/GenBank/DDBJ whole genome shotgun (WGS) entry which is preliminary data.</text>
</comment>
<evidence type="ECO:0000313" key="3">
    <source>
        <dbReference type="Proteomes" id="UP001149090"/>
    </source>
</evidence>
<proteinExistence type="predicted"/>
<evidence type="ECO:0000256" key="1">
    <source>
        <dbReference type="SAM" id="MobiDB-lite"/>
    </source>
</evidence>
<gene>
    <name evidence="2" type="ORF">M0811_01321</name>
</gene>
<feature type="region of interest" description="Disordered" evidence="1">
    <location>
        <begin position="554"/>
        <end position="582"/>
    </location>
</feature>
<protein>
    <submittedName>
        <fullName evidence="2">Calponin</fullName>
    </submittedName>
</protein>
<organism evidence="2 3">
    <name type="scientific">Anaeramoeba ignava</name>
    <name type="common">Anaerobic marine amoeba</name>
    <dbReference type="NCBI Taxonomy" id="1746090"/>
    <lineage>
        <taxon>Eukaryota</taxon>
        <taxon>Metamonada</taxon>
        <taxon>Anaeramoebidae</taxon>
        <taxon>Anaeramoeba</taxon>
    </lineage>
</organism>
<keyword evidence="3" id="KW-1185">Reference proteome</keyword>
<dbReference type="EMBL" id="JAPDFW010000081">
    <property type="protein sequence ID" value="KAJ5072307.1"/>
    <property type="molecule type" value="Genomic_DNA"/>
</dbReference>
<name>A0A9Q0LGA4_ANAIG</name>
<feature type="compositionally biased region" description="Basic and acidic residues" evidence="1">
    <location>
        <begin position="555"/>
        <end position="582"/>
    </location>
</feature>
<dbReference type="SUPFAM" id="SSF47576">
    <property type="entry name" value="Calponin-homology domain, CH-domain"/>
    <property type="match status" value="1"/>
</dbReference>
<dbReference type="InterPro" id="IPR036872">
    <property type="entry name" value="CH_dom_sf"/>
</dbReference>
<sequence>MEDTKEQIVLSWFSQVISKKVTEHLSLKVLSKFCCDLVNKVAPKSIEEKELDDTKTNFEELNKACQKLGVPKNLLIPVKEITTQNKMKYIVPLITEIGLIANSQNFKPELKLKERGIDKDIDNQTLSRIHFKFKNVTIEKGSEALLIVAKPVAKVTVYLTEGLKEFESWQRNFIYFVQPAIQRALSSDPSLQVVLFHLARGCFQFFESTPSLEPILKVEEFVDHIFALITNYQSVNKEGTLKENLNEETLAQLKTPKLKNISKILKKKYKDEQVLDKLCESIKTRGGTLFNSRIKNKDKYQNCVLNFTQGKLGIMSLAKNIINEDAANFEIKHPKKSVSLQISSKTSNQKFQIIPYSKIMRKVIEKTTKEMISAGPLNKKLRFRKNTQEEQDKEEKKKRVPNQFTLKKRAGMFRPFIQKRRLEEDLRREIETNMEKKKPTFSVTVIDEKEYLPCVLNLEGKEVELEISTTEKTRGKCNEIRMYSHSTNPMMFKLEFADGKEYICTATDGQETDVILHTMFMIGQKPEEEKERKESKEDSFEEFTTKVNTLKSQKWVREERKQKKTEESPKPREIAPVETRHTEMDQGAEFDIENLMNIVQENFAHGSASFNVTVIKHFQ</sequence>
<dbReference type="Proteomes" id="UP001149090">
    <property type="component" value="Unassembled WGS sequence"/>
</dbReference>
<dbReference type="AlphaFoldDB" id="A0A9Q0LGA4"/>
<reference evidence="2" key="1">
    <citation type="submission" date="2022-10" db="EMBL/GenBank/DDBJ databases">
        <title>Novel sulphate-reducing endosymbionts in the free-living metamonad Anaeramoeba.</title>
        <authorList>
            <person name="Jerlstrom-Hultqvist J."/>
            <person name="Cepicka I."/>
            <person name="Gallot-Lavallee L."/>
            <person name="Salas-Leiva D."/>
            <person name="Curtis B.A."/>
            <person name="Zahonova K."/>
            <person name="Pipaliya S."/>
            <person name="Dacks J."/>
            <person name="Roger A.J."/>
        </authorList>
    </citation>
    <scope>NUCLEOTIDE SEQUENCE</scope>
    <source>
        <strain evidence="2">BMAN</strain>
    </source>
</reference>